<organism evidence="1 2">
    <name type="scientific">Pegethrix bostrychoides GSE-TBD4-15B</name>
    <dbReference type="NCBI Taxonomy" id="2839662"/>
    <lineage>
        <taxon>Bacteria</taxon>
        <taxon>Bacillati</taxon>
        <taxon>Cyanobacteriota</taxon>
        <taxon>Cyanophyceae</taxon>
        <taxon>Oculatellales</taxon>
        <taxon>Oculatellaceae</taxon>
        <taxon>Pegethrix</taxon>
    </lineage>
</organism>
<gene>
    <name evidence="1" type="ORF">KME07_11820</name>
</gene>
<reference evidence="1" key="2">
    <citation type="journal article" date="2022" name="Microbiol. Resour. Announc.">
        <title>Metagenome Sequencing to Explore Phylogenomics of Terrestrial Cyanobacteria.</title>
        <authorList>
            <person name="Ward R.D."/>
            <person name="Stajich J.E."/>
            <person name="Johansen J.R."/>
            <person name="Huntemann M."/>
            <person name="Clum A."/>
            <person name="Foster B."/>
            <person name="Foster B."/>
            <person name="Roux S."/>
            <person name="Palaniappan K."/>
            <person name="Varghese N."/>
            <person name="Mukherjee S."/>
            <person name="Reddy T.B.K."/>
            <person name="Daum C."/>
            <person name="Copeland A."/>
            <person name="Chen I.A."/>
            <person name="Ivanova N.N."/>
            <person name="Kyrpides N.C."/>
            <person name="Shapiro N."/>
            <person name="Eloe-Fadrosh E.A."/>
            <person name="Pietrasiak N."/>
        </authorList>
    </citation>
    <scope>NUCLEOTIDE SEQUENCE</scope>
    <source>
        <strain evidence="1">GSE-TBD4-15B</strain>
    </source>
</reference>
<dbReference type="AlphaFoldDB" id="A0A951U4V4"/>
<accession>A0A951U4V4</accession>
<evidence type="ECO:0000313" key="2">
    <source>
        <dbReference type="Proteomes" id="UP000707356"/>
    </source>
</evidence>
<dbReference type="SUPFAM" id="SSF52540">
    <property type="entry name" value="P-loop containing nucleoside triphosphate hydrolases"/>
    <property type="match status" value="2"/>
</dbReference>
<protein>
    <submittedName>
        <fullName evidence="1">Uncharacterized protein</fullName>
    </submittedName>
</protein>
<dbReference type="Gene3D" id="3.40.50.300">
    <property type="entry name" value="P-loop containing nucleotide triphosphate hydrolases"/>
    <property type="match status" value="1"/>
</dbReference>
<dbReference type="EMBL" id="JAHHHV010000065">
    <property type="protein sequence ID" value="MBW4466108.1"/>
    <property type="molecule type" value="Genomic_DNA"/>
</dbReference>
<sequence length="974" mass="109688">MGNIDPNLAKQTVIEAFEKFGETRRLSEPNEAETRCDLIDRILTAVGWESGGFDREVSTGTGDYVDYVLPCSPHPTLVIEAKRSGASFTLDEAKFEAGRTRALTTLLRTGGKSLKDALKQAAGYCNDKAIPYACITNGYQWIFFRGLSSEAQSWNDGRAIVFPSSESLTANFDEFLACLAPHKVVSSELSRQLARPTPQEIPRSIIPCENLTLRRKPVSVDLLDLRRAIGLQFFAQIHGVDRSKMLAKCYVEPGDRPDFNRSLQRLLNDTLSSDTVGGETVYEGNTKAFVDQLQSLDISGKIKYPILVVGNVGVGKTTFLYRTLAALREVHKVSADEKNVDYKTKGDAAIFAYVDLENQGNFEDFDDQEIQRQTAALILEKLTQSAISTLKKRDDVSENARNEADPANETTLKTMLRDCLFKERSSSESYFKRNPEQWDHREYELIQEYRRDAITFLIHYIRHLRARFKRRDELKYPILLVLDNLDQASSKYQRCIYGLALRLAKETPAVAIVSIRQDTFNDGRQSRGFLSSSPLEFVFHVQAPALDQLLRQRVKYIRHCLENNNLPKGFGNSSEEIIKVVDIITKGLLDSPREGLEVVSALSGHNIRSALDIVREFISGTTLLNSTPEPTVDYLLEALIAMAGQLDHQLDLKKIFDADPHVPPLHALRLRLLGYYSWAYESHPDRSLLEATESVIAKFAAWGYPAHSVEQALKALSSQGLLTSVKENSETLSIRMSISSIGYAHIARLALQKVYRTAMALISRWYAPDLAQEFIRQAAEAGTEEGTSLSDIVAANSVTIFEAYLGAARVREDKLLSEKFSIQSWVQETLSRSNSWDVNLLPCSQYNQEKLNQKNLEIEQLSFDVTLQPELLPRLPRNLKLHSSVWIPRILWALEYAAINRKGPLTAAKIAKILTEEGDMDVPDTNVARAFRDFRGKPDIEVYFARHGKRYSITKEGSAIIRSCIQTEYSDNDE</sequence>
<proteinExistence type="predicted"/>
<dbReference type="Proteomes" id="UP000707356">
    <property type="component" value="Unassembled WGS sequence"/>
</dbReference>
<comment type="caution">
    <text evidence="1">The sequence shown here is derived from an EMBL/GenBank/DDBJ whole genome shotgun (WGS) entry which is preliminary data.</text>
</comment>
<evidence type="ECO:0000313" key="1">
    <source>
        <dbReference type="EMBL" id="MBW4466108.1"/>
    </source>
</evidence>
<name>A0A951U4V4_9CYAN</name>
<reference evidence="1" key="1">
    <citation type="submission" date="2021-05" db="EMBL/GenBank/DDBJ databases">
        <authorList>
            <person name="Pietrasiak N."/>
            <person name="Ward R."/>
            <person name="Stajich J.E."/>
            <person name="Kurbessoian T."/>
        </authorList>
    </citation>
    <scope>NUCLEOTIDE SEQUENCE</scope>
    <source>
        <strain evidence="1">GSE-TBD4-15B</strain>
    </source>
</reference>
<dbReference type="InterPro" id="IPR027417">
    <property type="entry name" value="P-loop_NTPase"/>
</dbReference>